<keyword evidence="2" id="KW-1185">Reference proteome</keyword>
<dbReference type="Proteomes" id="UP000046392">
    <property type="component" value="Unplaced"/>
</dbReference>
<keyword evidence="1" id="KW-1133">Transmembrane helix</keyword>
<feature type="transmembrane region" description="Helical" evidence="1">
    <location>
        <begin position="6"/>
        <end position="24"/>
    </location>
</feature>
<evidence type="ECO:0000313" key="3">
    <source>
        <dbReference type="WBParaSite" id="SPAL_0000808700.1"/>
    </source>
</evidence>
<keyword evidence="1" id="KW-0812">Transmembrane</keyword>
<dbReference type="AlphaFoldDB" id="A0A0N5BQC1"/>
<proteinExistence type="predicted"/>
<accession>A0A0N5BQC1</accession>
<evidence type="ECO:0000256" key="1">
    <source>
        <dbReference type="SAM" id="Phobius"/>
    </source>
</evidence>
<dbReference type="Gene3D" id="3.10.450.10">
    <property type="match status" value="1"/>
</dbReference>
<name>A0A0N5BQC1_STREA</name>
<reference evidence="3" key="1">
    <citation type="submission" date="2017-02" db="UniProtKB">
        <authorList>
            <consortium name="WormBaseParasite"/>
        </authorList>
    </citation>
    <scope>IDENTIFICATION</scope>
</reference>
<evidence type="ECO:0000313" key="2">
    <source>
        <dbReference type="Proteomes" id="UP000046392"/>
    </source>
</evidence>
<dbReference type="WBParaSite" id="SPAL_0000808700.1">
    <property type="protein sequence ID" value="SPAL_0000808700.1"/>
    <property type="gene ID" value="SPAL_0000808700"/>
</dbReference>
<protein>
    <submittedName>
        <fullName evidence="3">Cystatin domain-containing protein</fullName>
    </submittedName>
</protein>
<keyword evidence="1" id="KW-0472">Membrane</keyword>
<sequence>MNYLNVSIFIIASFLVVIEAFPGFNKSPKWKKKSPTDNKIVDLGKKAVKLFTKDYGTNAIFSRVLNAEKQKTKVFNRYHLEVLVLTACEGKNEACQQKIGADIFKKKHSPNEIEMYVYKDSDENSINLE</sequence>
<organism evidence="2 3">
    <name type="scientific">Strongyloides papillosus</name>
    <name type="common">Intestinal threadworm</name>
    <dbReference type="NCBI Taxonomy" id="174720"/>
    <lineage>
        <taxon>Eukaryota</taxon>
        <taxon>Metazoa</taxon>
        <taxon>Ecdysozoa</taxon>
        <taxon>Nematoda</taxon>
        <taxon>Chromadorea</taxon>
        <taxon>Rhabditida</taxon>
        <taxon>Tylenchina</taxon>
        <taxon>Panagrolaimomorpha</taxon>
        <taxon>Strongyloidoidea</taxon>
        <taxon>Strongyloididae</taxon>
        <taxon>Strongyloides</taxon>
    </lineage>
</organism>